<dbReference type="InterPro" id="IPR041121">
    <property type="entry name" value="SDH_C"/>
</dbReference>
<evidence type="ECO:0000256" key="6">
    <source>
        <dbReference type="ARBA" id="ARBA00023141"/>
    </source>
</evidence>
<dbReference type="GO" id="GO:0050661">
    <property type="term" value="F:NADP binding"/>
    <property type="evidence" value="ECO:0007669"/>
    <property type="project" value="InterPro"/>
</dbReference>
<comment type="subunit">
    <text evidence="8">Homodimer.</text>
</comment>
<feature type="domain" description="Quinate/shikimate 5-dehydrogenase/glutamyl-tRNA reductase" evidence="9">
    <location>
        <begin position="134"/>
        <end position="202"/>
    </location>
</feature>
<gene>
    <name evidence="8" type="primary">aroE</name>
    <name evidence="12" type="ORF">MRX98_07865</name>
</gene>
<name>A0AA41R3R7_9BACT</name>
<feature type="binding site" evidence="8">
    <location>
        <begin position="143"/>
        <end position="147"/>
    </location>
    <ligand>
        <name>NADP(+)</name>
        <dbReference type="ChEBI" id="CHEBI:58349"/>
    </ligand>
</feature>
<feature type="domain" description="Shikimate dehydrogenase substrate binding N-terminal" evidence="10">
    <location>
        <begin position="27"/>
        <end position="107"/>
    </location>
</feature>
<dbReference type="InterPro" id="IPR022893">
    <property type="entry name" value="Shikimate_DH_fam"/>
</dbReference>
<feature type="binding site" evidence="8">
    <location>
        <begin position="35"/>
        <end position="37"/>
    </location>
    <ligand>
        <name>shikimate</name>
        <dbReference type="ChEBI" id="CHEBI:36208"/>
    </ligand>
</feature>
<dbReference type="Proteomes" id="UP001165427">
    <property type="component" value="Unassembled WGS sequence"/>
</dbReference>
<keyword evidence="3 8" id="KW-0028">Amino-acid biosynthesis</keyword>
<dbReference type="Gene3D" id="3.40.50.720">
    <property type="entry name" value="NAD(P)-binding Rossmann-like Domain"/>
    <property type="match status" value="1"/>
</dbReference>
<dbReference type="GO" id="GO:0008652">
    <property type="term" value="P:amino acid biosynthetic process"/>
    <property type="evidence" value="ECO:0007669"/>
    <property type="project" value="UniProtKB-KW"/>
</dbReference>
<dbReference type="NCBIfam" id="TIGR00507">
    <property type="entry name" value="aroE"/>
    <property type="match status" value="1"/>
</dbReference>
<feature type="binding site" evidence="8">
    <location>
        <position position="230"/>
    </location>
    <ligand>
        <name>shikimate</name>
        <dbReference type="ChEBI" id="CHEBI:36208"/>
    </ligand>
</feature>
<comment type="similarity">
    <text evidence="8">Belongs to the shikimate dehydrogenase family.</text>
</comment>
<sequence>MVQPTASGNGPQGILPAIDTRTRLYGVIGAPVGHSLSPAMHNAALQAMGCNAVYLAFHTTDPAGALAGMRALGMGGLSVTIPHKVSVMAHLDEMDPLARRIGAVNTVVPREGRLFGYNTDCFGALAALKERVDPAGKQVALLGAGGAARAVGFGLVDAAARVTLFNRNAQRGRALAQALGIEWLPLEELARHRADILINTTSVGMHPDTGRMPVPADCLRSGMVVMDIVYNPLETRLLREARAAGCEVVDGVAMFVHQGARQLALWTGRRPPVEIMRRTVLACLT</sequence>
<evidence type="ECO:0000259" key="11">
    <source>
        <dbReference type="Pfam" id="PF18317"/>
    </source>
</evidence>
<keyword evidence="4 8" id="KW-0521">NADP</keyword>
<dbReference type="InterPro" id="IPR036291">
    <property type="entry name" value="NAD(P)-bd_dom_sf"/>
</dbReference>
<dbReference type="Gene3D" id="3.40.50.10860">
    <property type="entry name" value="Leucine Dehydrogenase, chain A, domain 1"/>
    <property type="match status" value="1"/>
</dbReference>
<feature type="binding site" evidence="8">
    <location>
        <position position="105"/>
    </location>
    <ligand>
        <name>shikimate</name>
        <dbReference type="ChEBI" id="CHEBI:36208"/>
    </ligand>
</feature>
<dbReference type="AlphaFoldDB" id="A0AA41R3R7"/>
<dbReference type="GO" id="GO:0009423">
    <property type="term" value="P:chorismate biosynthetic process"/>
    <property type="evidence" value="ECO:0007669"/>
    <property type="project" value="UniProtKB-UniRule"/>
</dbReference>
<comment type="caution">
    <text evidence="12">The sequence shown here is derived from an EMBL/GenBank/DDBJ whole genome shotgun (WGS) entry which is preliminary data.</text>
</comment>
<dbReference type="RefSeq" id="WP_246904943.1">
    <property type="nucleotide sequence ID" value="NZ_JALJRB010000006.1"/>
</dbReference>
<accession>A0AA41R3R7</accession>
<comment type="catalytic activity">
    <reaction evidence="7 8">
        <text>shikimate + NADP(+) = 3-dehydroshikimate + NADPH + H(+)</text>
        <dbReference type="Rhea" id="RHEA:17737"/>
        <dbReference type="ChEBI" id="CHEBI:15378"/>
        <dbReference type="ChEBI" id="CHEBI:16630"/>
        <dbReference type="ChEBI" id="CHEBI:36208"/>
        <dbReference type="ChEBI" id="CHEBI:57783"/>
        <dbReference type="ChEBI" id="CHEBI:58349"/>
        <dbReference type="EC" id="1.1.1.25"/>
    </reaction>
</comment>
<feature type="binding site" evidence="8">
    <location>
        <position position="258"/>
    </location>
    <ligand>
        <name>shikimate</name>
        <dbReference type="ChEBI" id="CHEBI:36208"/>
    </ligand>
</feature>
<evidence type="ECO:0000256" key="2">
    <source>
        <dbReference type="ARBA" id="ARBA00012962"/>
    </source>
</evidence>
<evidence type="ECO:0000256" key="3">
    <source>
        <dbReference type="ARBA" id="ARBA00022605"/>
    </source>
</evidence>
<dbReference type="EC" id="1.1.1.25" evidence="2 8"/>
<dbReference type="EMBL" id="JALJRB010000006">
    <property type="protein sequence ID" value="MCJ8500485.1"/>
    <property type="molecule type" value="Genomic_DNA"/>
</dbReference>
<feature type="binding site" evidence="8">
    <location>
        <position position="80"/>
    </location>
    <ligand>
        <name>shikimate</name>
        <dbReference type="ChEBI" id="CHEBI:36208"/>
    </ligand>
</feature>
<evidence type="ECO:0000313" key="12">
    <source>
        <dbReference type="EMBL" id="MCJ8500485.1"/>
    </source>
</evidence>
<evidence type="ECO:0000259" key="9">
    <source>
        <dbReference type="Pfam" id="PF01488"/>
    </source>
</evidence>
<dbReference type="GO" id="GO:0019632">
    <property type="term" value="P:shikimate metabolic process"/>
    <property type="evidence" value="ECO:0007669"/>
    <property type="project" value="InterPro"/>
</dbReference>
<evidence type="ECO:0000256" key="1">
    <source>
        <dbReference type="ARBA" id="ARBA00004871"/>
    </source>
</evidence>
<dbReference type="GO" id="GO:0009073">
    <property type="term" value="P:aromatic amino acid family biosynthetic process"/>
    <property type="evidence" value="ECO:0007669"/>
    <property type="project" value="UniProtKB-KW"/>
</dbReference>
<keyword evidence="13" id="KW-1185">Reference proteome</keyword>
<dbReference type="InterPro" id="IPR011342">
    <property type="entry name" value="Shikimate_DH"/>
</dbReference>
<dbReference type="SUPFAM" id="SSF51735">
    <property type="entry name" value="NAD(P)-binding Rossmann-fold domains"/>
    <property type="match status" value="1"/>
</dbReference>
<dbReference type="CDD" id="cd01065">
    <property type="entry name" value="NAD_bind_Shikimate_DH"/>
    <property type="match status" value="1"/>
</dbReference>
<comment type="caution">
    <text evidence="8">Lacks conserved residue(s) required for the propagation of feature annotation.</text>
</comment>
<evidence type="ECO:0000256" key="8">
    <source>
        <dbReference type="HAMAP-Rule" id="MF_00222"/>
    </source>
</evidence>
<dbReference type="GO" id="GO:0004764">
    <property type="term" value="F:shikimate 3-dehydrogenase (NADP+) activity"/>
    <property type="evidence" value="ECO:0007669"/>
    <property type="project" value="UniProtKB-UniRule"/>
</dbReference>
<evidence type="ECO:0000313" key="13">
    <source>
        <dbReference type="Proteomes" id="UP001165427"/>
    </source>
</evidence>
<keyword evidence="5 8" id="KW-0560">Oxidoreductase</keyword>
<dbReference type="Pfam" id="PF01488">
    <property type="entry name" value="Shikimate_DH"/>
    <property type="match status" value="1"/>
</dbReference>
<proteinExistence type="inferred from homology"/>
<evidence type="ECO:0000256" key="4">
    <source>
        <dbReference type="ARBA" id="ARBA00022857"/>
    </source>
</evidence>
<comment type="pathway">
    <text evidence="1 8">Metabolic intermediate biosynthesis; chorismate biosynthesis; chorismate from D-erythrose 4-phosphate and phosphoenolpyruvate: step 4/7.</text>
</comment>
<dbReference type="PANTHER" id="PTHR21089">
    <property type="entry name" value="SHIKIMATE DEHYDROGENASE"/>
    <property type="match status" value="1"/>
</dbReference>
<dbReference type="InterPro" id="IPR046346">
    <property type="entry name" value="Aminoacid_DH-like_N_sf"/>
</dbReference>
<dbReference type="Pfam" id="PF18317">
    <property type="entry name" value="SDH_C"/>
    <property type="match status" value="1"/>
</dbReference>
<dbReference type="InterPro" id="IPR006151">
    <property type="entry name" value="Shikm_DH/Glu-tRNA_Rdtase"/>
</dbReference>
<organism evidence="12 13">
    <name type="scientific">Desulfatitalea alkaliphila</name>
    <dbReference type="NCBI Taxonomy" id="2929485"/>
    <lineage>
        <taxon>Bacteria</taxon>
        <taxon>Pseudomonadati</taxon>
        <taxon>Thermodesulfobacteriota</taxon>
        <taxon>Desulfobacteria</taxon>
        <taxon>Desulfobacterales</taxon>
        <taxon>Desulfosarcinaceae</taxon>
        <taxon>Desulfatitalea</taxon>
    </lineage>
</organism>
<comment type="function">
    <text evidence="8">Involved in the biosynthesis of the chorismate, which leads to the biosynthesis of aromatic amino acids. Catalyzes the reversible NADPH linked reduction of 3-dehydroshikimate (DHSA) to yield shikimate (SA).</text>
</comment>
<feature type="active site" description="Proton acceptor" evidence="8">
    <location>
        <position position="84"/>
    </location>
</feature>
<dbReference type="NCBIfam" id="NF001319">
    <property type="entry name" value="PRK00258.3-3"/>
    <property type="match status" value="1"/>
</dbReference>
<dbReference type="SUPFAM" id="SSF53223">
    <property type="entry name" value="Aminoacid dehydrogenase-like, N-terminal domain"/>
    <property type="match status" value="1"/>
</dbReference>
<protein>
    <recommendedName>
        <fullName evidence="2 8">Shikimate dehydrogenase (NADP(+))</fullName>
        <shortName evidence="8">SDH</shortName>
        <ecNumber evidence="2 8">1.1.1.25</ecNumber>
    </recommendedName>
</protein>
<evidence type="ECO:0000256" key="5">
    <source>
        <dbReference type="ARBA" id="ARBA00023002"/>
    </source>
</evidence>
<dbReference type="PANTHER" id="PTHR21089:SF1">
    <property type="entry name" value="BIFUNCTIONAL 3-DEHYDROQUINATE DEHYDRATASE_SHIKIMATE DEHYDROGENASE, CHLOROPLASTIC"/>
    <property type="match status" value="1"/>
</dbReference>
<feature type="binding site" evidence="8">
    <location>
        <position position="251"/>
    </location>
    <ligand>
        <name>NADP(+)</name>
        <dbReference type="ChEBI" id="CHEBI:58349"/>
    </ligand>
</feature>
<evidence type="ECO:0000259" key="10">
    <source>
        <dbReference type="Pfam" id="PF08501"/>
    </source>
</evidence>
<feature type="domain" description="SDH C-terminal" evidence="11">
    <location>
        <begin position="251"/>
        <end position="281"/>
    </location>
</feature>
<dbReference type="InterPro" id="IPR013708">
    <property type="entry name" value="Shikimate_DH-bd_N"/>
</dbReference>
<feature type="binding site" evidence="8">
    <location>
        <position position="120"/>
    </location>
    <ligand>
        <name>shikimate</name>
        <dbReference type="ChEBI" id="CHEBI:36208"/>
    </ligand>
</feature>
<feature type="binding site" evidence="8">
    <location>
        <position position="228"/>
    </location>
    <ligand>
        <name>NADP(+)</name>
        <dbReference type="ChEBI" id="CHEBI:58349"/>
    </ligand>
</feature>
<reference evidence="12" key="1">
    <citation type="submission" date="2022-04" db="EMBL/GenBank/DDBJ databases">
        <title>Desulfatitalea alkaliphila sp. nov., a novel anaerobic sulfate-reducing bacterium isolated from terrestrial mud volcano, Taman Peninsula, Russia.</title>
        <authorList>
            <person name="Khomyakova M.A."/>
            <person name="Merkel A.Y."/>
            <person name="Slobodkin A.I."/>
        </authorList>
    </citation>
    <scope>NUCLEOTIDE SEQUENCE</scope>
    <source>
        <strain evidence="12">M08but</strain>
    </source>
</reference>
<dbReference type="HAMAP" id="MF_00222">
    <property type="entry name" value="Shikimate_DH_AroE"/>
    <property type="match status" value="1"/>
</dbReference>
<evidence type="ECO:0000256" key="7">
    <source>
        <dbReference type="ARBA" id="ARBA00049442"/>
    </source>
</evidence>
<keyword evidence="6 8" id="KW-0057">Aromatic amino acid biosynthesis</keyword>
<dbReference type="Pfam" id="PF08501">
    <property type="entry name" value="Shikimate_dh_N"/>
    <property type="match status" value="1"/>
</dbReference>